<dbReference type="EMBL" id="CM055097">
    <property type="protein sequence ID" value="KAJ7552944.1"/>
    <property type="molecule type" value="Genomic_DNA"/>
</dbReference>
<evidence type="ECO:0000313" key="2">
    <source>
        <dbReference type="Proteomes" id="UP001162992"/>
    </source>
</evidence>
<accession>A0ACC2DF44</accession>
<name>A0ACC2DF44_DIPCM</name>
<comment type="caution">
    <text evidence="1">The sequence shown here is derived from an EMBL/GenBank/DDBJ whole genome shotgun (WGS) entry which is preliminary data.</text>
</comment>
<reference evidence="2" key="1">
    <citation type="journal article" date="2024" name="Proc. Natl. Acad. Sci. U.S.A.">
        <title>Extraordinary preservation of gene collinearity over three hundred million years revealed in homosporous lycophytes.</title>
        <authorList>
            <person name="Li C."/>
            <person name="Wickell D."/>
            <person name="Kuo L.Y."/>
            <person name="Chen X."/>
            <person name="Nie B."/>
            <person name="Liao X."/>
            <person name="Peng D."/>
            <person name="Ji J."/>
            <person name="Jenkins J."/>
            <person name="Williams M."/>
            <person name="Shu S."/>
            <person name="Plott C."/>
            <person name="Barry K."/>
            <person name="Rajasekar S."/>
            <person name="Grimwood J."/>
            <person name="Han X."/>
            <person name="Sun S."/>
            <person name="Hou Z."/>
            <person name="He W."/>
            <person name="Dai G."/>
            <person name="Sun C."/>
            <person name="Schmutz J."/>
            <person name="Leebens-Mack J.H."/>
            <person name="Li F.W."/>
            <person name="Wang L."/>
        </authorList>
    </citation>
    <scope>NUCLEOTIDE SEQUENCE [LARGE SCALE GENOMIC DNA]</scope>
    <source>
        <strain evidence="2">cv. PW_Plant_1</strain>
    </source>
</reference>
<organism evidence="1 2">
    <name type="scientific">Diphasiastrum complanatum</name>
    <name type="common">Issler's clubmoss</name>
    <name type="synonym">Lycopodium complanatum</name>
    <dbReference type="NCBI Taxonomy" id="34168"/>
    <lineage>
        <taxon>Eukaryota</taxon>
        <taxon>Viridiplantae</taxon>
        <taxon>Streptophyta</taxon>
        <taxon>Embryophyta</taxon>
        <taxon>Tracheophyta</taxon>
        <taxon>Lycopodiopsida</taxon>
        <taxon>Lycopodiales</taxon>
        <taxon>Lycopodiaceae</taxon>
        <taxon>Lycopodioideae</taxon>
        <taxon>Diphasiastrum</taxon>
    </lineage>
</organism>
<sequence>MGAPKLAHAAVSASTRASPSVVKELCYGMALGLFGGALWKMHHVNEKRKMEEFYTALEKNEIKVEVVGLPISSVDTLLETSRGHDRSGTEATSNECILSSRGLASSLKNLNVIRQRIYVERKNDVNLFVNTKPFKVADHTVRMD</sequence>
<keyword evidence="2" id="KW-1185">Reference proteome</keyword>
<protein>
    <submittedName>
        <fullName evidence="1">Uncharacterized protein</fullName>
    </submittedName>
</protein>
<gene>
    <name evidence="1" type="ORF">O6H91_06G077900</name>
</gene>
<dbReference type="Proteomes" id="UP001162992">
    <property type="component" value="Chromosome 6"/>
</dbReference>
<proteinExistence type="predicted"/>
<evidence type="ECO:0000313" key="1">
    <source>
        <dbReference type="EMBL" id="KAJ7552944.1"/>
    </source>
</evidence>